<evidence type="ECO:0000259" key="11">
    <source>
        <dbReference type="Pfam" id="PF02270"/>
    </source>
</evidence>
<evidence type="ECO:0000256" key="9">
    <source>
        <dbReference type="ARBA" id="ARBA00081863"/>
    </source>
</evidence>
<accession>A0A0F4GSL6</accession>
<reference evidence="13 14" key="1">
    <citation type="submission" date="2015-03" db="EMBL/GenBank/DDBJ databases">
        <title>RNA-seq based gene annotation and comparative genomics of four Zymoseptoria species reveal species-specific pathogenicity related genes and transposable element activity.</title>
        <authorList>
            <person name="Grandaubert J."/>
            <person name="Bhattacharyya A."/>
            <person name="Stukenbrock E.H."/>
        </authorList>
    </citation>
    <scope>NUCLEOTIDE SEQUENCE [LARGE SCALE GENOMIC DNA]</scope>
    <source>
        <strain evidence="13 14">Zb18110</strain>
    </source>
</reference>
<dbReference type="GO" id="GO:0003677">
    <property type="term" value="F:DNA binding"/>
    <property type="evidence" value="ECO:0007669"/>
    <property type="project" value="UniProtKB-KW"/>
</dbReference>
<keyword evidence="13" id="KW-0396">Initiation factor</keyword>
<feature type="compositionally biased region" description="Basic and acidic residues" evidence="10">
    <location>
        <begin position="335"/>
        <end position="345"/>
    </location>
</feature>
<evidence type="ECO:0000256" key="5">
    <source>
        <dbReference type="ARBA" id="ARBA00023125"/>
    </source>
</evidence>
<dbReference type="InterPro" id="IPR036388">
    <property type="entry name" value="WH-like_DNA-bd_sf"/>
</dbReference>
<dbReference type="OrthoDB" id="26094at2759"/>
<comment type="subcellular location">
    <subcellularLocation>
        <location evidence="1">Nucleus</location>
    </subcellularLocation>
</comment>
<dbReference type="InterPro" id="IPR040504">
    <property type="entry name" value="TFIIF_beta_N"/>
</dbReference>
<dbReference type="EMBL" id="LAFY01000337">
    <property type="protein sequence ID" value="KJY00023.1"/>
    <property type="molecule type" value="Genomic_DNA"/>
</dbReference>
<feature type="domain" description="TFIIF beta subunit HTH" evidence="11">
    <location>
        <begin position="260"/>
        <end position="323"/>
    </location>
</feature>
<dbReference type="Proteomes" id="UP000033647">
    <property type="component" value="Unassembled WGS sequence"/>
</dbReference>
<dbReference type="GO" id="GO:0005674">
    <property type="term" value="C:transcription factor TFIIF complex"/>
    <property type="evidence" value="ECO:0007669"/>
    <property type="project" value="InterPro"/>
</dbReference>
<evidence type="ECO:0000313" key="13">
    <source>
        <dbReference type="EMBL" id="KJY00023.1"/>
    </source>
</evidence>
<evidence type="ECO:0000256" key="10">
    <source>
        <dbReference type="SAM" id="MobiDB-lite"/>
    </source>
</evidence>
<proteinExistence type="inferred from homology"/>
<evidence type="ECO:0000256" key="3">
    <source>
        <dbReference type="ARBA" id="ARBA00021453"/>
    </source>
</evidence>
<evidence type="ECO:0000256" key="2">
    <source>
        <dbReference type="ARBA" id="ARBA00009543"/>
    </source>
</evidence>
<dbReference type="InterPro" id="IPR040450">
    <property type="entry name" value="TFIIF_beta_HTH"/>
</dbReference>
<keyword evidence="13" id="KW-0648">Protein biosynthesis</keyword>
<feature type="region of interest" description="Disordered" evidence="10">
    <location>
        <begin position="335"/>
        <end position="372"/>
    </location>
</feature>
<sequence>MADVTMKNEVKPEIKVDGDSPSKLGDVEAFEDDNDLYVPSTGDGRTAWLVKVSDDMWKAWNDLYAKAPEGEPPLVIGKLRVYHPKPGGDPNKHEIQIRLKDSLPQNASLPKNYNLDVKSTSYNNTVVFSEKDLPGHRSQTFGNRVHNPSAKPTGLQTKTERYGPKKPGSYRTAIPKQTALAPIIVNEAVANPVEDDAALDFFKQSYTAALNAGNKAQFSETVRGINWHPTAAVPSFAFGSMTSKVGGKKGNKKVVKDKAVRLEKSQLLDKIQECFKDYQYWSLKALRNRLHQPEAYIKETLDEIATLVKSGDFVQNYKLKPDYLRLHEIQQSMVKEEMAPVKSETEDGTADEDMMDEGDDMGFEDVEMKPGL</sequence>
<dbReference type="FunFam" id="1.10.10.10:FF:000035">
    <property type="entry name" value="General transcription factor IIF subunit 2"/>
    <property type="match status" value="1"/>
</dbReference>
<keyword evidence="6" id="KW-0804">Transcription</keyword>
<dbReference type="PANTHER" id="PTHR10445:SF0">
    <property type="entry name" value="GENERAL TRANSCRIPTION FACTOR IIF SUBUNIT 2"/>
    <property type="match status" value="1"/>
</dbReference>
<evidence type="ECO:0000256" key="1">
    <source>
        <dbReference type="ARBA" id="ARBA00004123"/>
    </source>
</evidence>
<dbReference type="InterPro" id="IPR011039">
    <property type="entry name" value="TFIIF_interaction"/>
</dbReference>
<dbReference type="GO" id="GO:0006367">
    <property type="term" value="P:transcription initiation at RNA polymerase II promoter"/>
    <property type="evidence" value="ECO:0007669"/>
    <property type="project" value="InterPro"/>
</dbReference>
<keyword evidence="5" id="KW-0238">DNA-binding</keyword>
<evidence type="ECO:0000313" key="14">
    <source>
        <dbReference type="Proteomes" id="UP000033647"/>
    </source>
</evidence>
<dbReference type="Pfam" id="PF17683">
    <property type="entry name" value="TFIIF_beta_N"/>
    <property type="match status" value="1"/>
</dbReference>
<feature type="region of interest" description="Disordered" evidence="10">
    <location>
        <begin position="1"/>
        <end position="23"/>
    </location>
</feature>
<dbReference type="SUPFAM" id="SSF46785">
    <property type="entry name" value="Winged helix' DNA-binding domain"/>
    <property type="match status" value="1"/>
</dbReference>
<dbReference type="SUPFAM" id="SSF50916">
    <property type="entry name" value="Rap30/74 interaction domains"/>
    <property type="match status" value="1"/>
</dbReference>
<feature type="region of interest" description="Disordered" evidence="10">
    <location>
        <begin position="133"/>
        <end position="171"/>
    </location>
</feature>
<feature type="compositionally biased region" description="Acidic residues" evidence="10">
    <location>
        <begin position="346"/>
        <end position="365"/>
    </location>
</feature>
<keyword evidence="14" id="KW-1185">Reference proteome</keyword>
<dbReference type="PANTHER" id="PTHR10445">
    <property type="entry name" value="GENERAL TRANSCRIPTION FACTOR IIF SUBUNIT 2"/>
    <property type="match status" value="1"/>
</dbReference>
<evidence type="ECO:0000256" key="8">
    <source>
        <dbReference type="ARBA" id="ARBA00081473"/>
    </source>
</evidence>
<evidence type="ECO:0000259" key="12">
    <source>
        <dbReference type="Pfam" id="PF17683"/>
    </source>
</evidence>
<comment type="similarity">
    <text evidence="2">Belongs to the TFIIF beta subunit family.</text>
</comment>
<dbReference type="CDD" id="cd07980">
    <property type="entry name" value="TFIIF_beta"/>
    <property type="match status" value="1"/>
</dbReference>
<evidence type="ECO:0000256" key="7">
    <source>
        <dbReference type="ARBA" id="ARBA00023242"/>
    </source>
</evidence>
<protein>
    <recommendedName>
        <fullName evidence="3">Transcription initiation factor IIF subunit beta</fullName>
    </recommendedName>
    <alternativeName>
        <fullName evidence="9">TFIIF medium subunit</fullName>
    </alternativeName>
    <alternativeName>
        <fullName evidence="8">TFIIF-beta</fullName>
    </alternativeName>
</protein>
<keyword evidence="7" id="KW-0539">Nucleus</keyword>
<feature type="compositionally biased region" description="Basic and acidic residues" evidence="10">
    <location>
        <begin position="1"/>
        <end position="20"/>
    </location>
</feature>
<dbReference type="Pfam" id="PF02270">
    <property type="entry name" value="TFIIF_beta"/>
    <property type="match status" value="1"/>
</dbReference>
<dbReference type="InterPro" id="IPR036390">
    <property type="entry name" value="WH_DNA-bd_sf"/>
</dbReference>
<dbReference type="InterPro" id="IPR003196">
    <property type="entry name" value="TFIIF_beta"/>
</dbReference>
<dbReference type="Gene3D" id="1.10.10.10">
    <property type="entry name" value="Winged helix-like DNA-binding domain superfamily/Winged helix DNA-binding domain"/>
    <property type="match status" value="1"/>
</dbReference>
<dbReference type="AlphaFoldDB" id="A0A0F4GSL6"/>
<comment type="caution">
    <text evidence="13">The sequence shown here is derived from an EMBL/GenBank/DDBJ whole genome shotgun (WGS) entry which is preliminary data.</text>
</comment>
<feature type="domain" description="TFIIF beta subunit N-terminal" evidence="12">
    <location>
        <begin position="45"/>
        <end position="193"/>
    </location>
</feature>
<name>A0A0F4GSL6_9PEZI</name>
<organism evidence="13 14">
    <name type="scientific">Zymoseptoria brevis</name>
    <dbReference type="NCBI Taxonomy" id="1047168"/>
    <lineage>
        <taxon>Eukaryota</taxon>
        <taxon>Fungi</taxon>
        <taxon>Dikarya</taxon>
        <taxon>Ascomycota</taxon>
        <taxon>Pezizomycotina</taxon>
        <taxon>Dothideomycetes</taxon>
        <taxon>Dothideomycetidae</taxon>
        <taxon>Mycosphaerellales</taxon>
        <taxon>Mycosphaerellaceae</taxon>
        <taxon>Zymoseptoria</taxon>
    </lineage>
</organism>
<keyword evidence="4" id="KW-0805">Transcription regulation</keyword>
<evidence type="ECO:0000256" key="6">
    <source>
        <dbReference type="ARBA" id="ARBA00023163"/>
    </source>
</evidence>
<dbReference type="STRING" id="1047168.A0A0F4GSL6"/>
<dbReference type="GO" id="GO:0003743">
    <property type="term" value="F:translation initiation factor activity"/>
    <property type="evidence" value="ECO:0007669"/>
    <property type="project" value="UniProtKB-KW"/>
</dbReference>
<gene>
    <name evidence="13" type="ORF">TI39_contig345g00066</name>
</gene>
<evidence type="ECO:0000256" key="4">
    <source>
        <dbReference type="ARBA" id="ARBA00023015"/>
    </source>
</evidence>